<protein>
    <submittedName>
        <fullName evidence="1">Uncharacterized protein</fullName>
    </submittedName>
</protein>
<dbReference type="AlphaFoldDB" id="A0A5E6UN11"/>
<proteinExistence type="predicted"/>
<name>A0A5E6UN11_PSEFL</name>
<accession>A0A5E6UN11</accession>
<gene>
    <name evidence="1" type="ORF">PS659_03638</name>
</gene>
<reference evidence="1 2" key="1">
    <citation type="submission" date="2019-09" db="EMBL/GenBank/DDBJ databases">
        <authorList>
            <person name="Chandra G."/>
            <person name="Truman W A."/>
        </authorList>
    </citation>
    <scope>NUCLEOTIDE SEQUENCE [LARGE SCALE GENOMIC DNA]</scope>
    <source>
        <strain evidence="1">PS659</strain>
    </source>
</reference>
<evidence type="ECO:0000313" key="1">
    <source>
        <dbReference type="EMBL" id="VVN06673.1"/>
    </source>
</evidence>
<dbReference type="EMBL" id="CABVGY010000021">
    <property type="protein sequence ID" value="VVN06673.1"/>
    <property type="molecule type" value="Genomic_DNA"/>
</dbReference>
<evidence type="ECO:0000313" key="2">
    <source>
        <dbReference type="Proteomes" id="UP000326729"/>
    </source>
</evidence>
<sequence>MLEPDAHAVLAVDAVLGHALGFDDPGREGFPGDEDGFGGVFGHEADFAALAVEAGGDDVEAFFVVVVPDGEADE</sequence>
<dbReference type="Proteomes" id="UP000326729">
    <property type="component" value="Unassembled WGS sequence"/>
</dbReference>
<organism evidence="1 2">
    <name type="scientific">Pseudomonas fluorescens</name>
    <dbReference type="NCBI Taxonomy" id="294"/>
    <lineage>
        <taxon>Bacteria</taxon>
        <taxon>Pseudomonadati</taxon>
        <taxon>Pseudomonadota</taxon>
        <taxon>Gammaproteobacteria</taxon>
        <taxon>Pseudomonadales</taxon>
        <taxon>Pseudomonadaceae</taxon>
        <taxon>Pseudomonas</taxon>
    </lineage>
</organism>